<evidence type="ECO:0000313" key="1">
    <source>
        <dbReference type="EMBL" id="KKN38004.1"/>
    </source>
</evidence>
<gene>
    <name evidence="1" type="ORF">LCGC14_0757690</name>
</gene>
<dbReference type="AlphaFoldDB" id="A0A0F9Q678"/>
<organism evidence="1">
    <name type="scientific">marine sediment metagenome</name>
    <dbReference type="NCBI Taxonomy" id="412755"/>
    <lineage>
        <taxon>unclassified sequences</taxon>
        <taxon>metagenomes</taxon>
        <taxon>ecological metagenomes</taxon>
    </lineage>
</organism>
<reference evidence="1" key="1">
    <citation type="journal article" date="2015" name="Nature">
        <title>Complex archaea that bridge the gap between prokaryotes and eukaryotes.</title>
        <authorList>
            <person name="Spang A."/>
            <person name="Saw J.H."/>
            <person name="Jorgensen S.L."/>
            <person name="Zaremba-Niedzwiedzka K."/>
            <person name="Martijn J."/>
            <person name="Lind A.E."/>
            <person name="van Eijk R."/>
            <person name="Schleper C."/>
            <person name="Guy L."/>
            <person name="Ettema T.J."/>
        </authorList>
    </citation>
    <scope>NUCLEOTIDE SEQUENCE</scope>
</reference>
<protein>
    <submittedName>
        <fullName evidence="1">Uncharacterized protein</fullName>
    </submittedName>
</protein>
<sequence>MARDISQKQLEMRLAKFGITRPRYSFGGYYEVTTNRGTINISALNAGTRHRDQLAYLLNEQAKWNARKVMA</sequence>
<comment type="caution">
    <text evidence="1">The sequence shown here is derived from an EMBL/GenBank/DDBJ whole genome shotgun (WGS) entry which is preliminary data.</text>
</comment>
<dbReference type="EMBL" id="LAZR01001857">
    <property type="protein sequence ID" value="KKN38004.1"/>
    <property type="molecule type" value="Genomic_DNA"/>
</dbReference>
<proteinExistence type="predicted"/>
<accession>A0A0F9Q678</accession>
<name>A0A0F9Q678_9ZZZZ</name>